<keyword evidence="1" id="KW-1133">Transmembrane helix</keyword>
<feature type="transmembrane region" description="Helical" evidence="1">
    <location>
        <begin position="177"/>
        <end position="196"/>
    </location>
</feature>
<evidence type="ECO:0000313" key="3">
    <source>
        <dbReference type="Proteomes" id="UP000027822"/>
    </source>
</evidence>
<name>A0A073K0Q6_9BACI</name>
<keyword evidence="1" id="KW-0472">Membrane</keyword>
<dbReference type="OrthoDB" id="2935204at2"/>
<reference evidence="2 3" key="1">
    <citation type="submission" date="2014-06" db="EMBL/GenBank/DDBJ databases">
        <title>Draft genome sequence of Bacillus manliponensis JCM 15802 (MCCC 1A00708).</title>
        <authorList>
            <person name="Lai Q."/>
            <person name="Liu Y."/>
            <person name="Shao Z."/>
        </authorList>
    </citation>
    <scope>NUCLEOTIDE SEQUENCE [LARGE SCALE GENOMIC DNA]</scope>
    <source>
        <strain evidence="2 3">JCM 15802</strain>
    </source>
</reference>
<keyword evidence="3" id="KW-1185">Reference proteome</keyword>
<comment type="caution">
    <text evidence="2">The sequence shown here is derived from an EMBL/GenBank/DDBJ whole genome shotgun (WGS) entry which is preliminary data.</text>
</comment>
<dbReference type="Proteomes" id="UP000027822">
    <property type="component" value="Unassembled WGS sequence"/>
</dbReference>
<feature type="transmembrane region" description="Helical" evidence="1">
    <location>
        <begin position="127"/>
        <end position="146"/>
    </location>
</feature>
<sequence length="265" mass="30129">MEGIKEENLNRFQSINDGRLSPGRGRHFLFGTFVYTSLIMGLLFYGFLKEGKDVFLTPFEEIVSLIETVLYIFQCVLILPNIFVKSAFKFQKLQALAIVFFAFQLATLPFMFIVVEGVFEVPSSGKTIFYIGVLILGAIITHMIAVKRVFGEAASGEYIPEGVQISFFEKGQIRQSLIGAIVVIIILVLAVFSINFDSNGTVFLIIQTVVLYGMAIGAADFVLLAYCRFEFPSFNRSWRDYMNEREVFLAYRNREKQKGKYKNNK</sequence>
<dbReference type="AlphaFoldDB" id="A0A073K0Q6"/>
<gene>
    <name evidence="2" type="ORF">BAMA_19875</name>
</gene>
<proteinExistence type="predicted"/>
<feature type="transmembrane region" description="Helical" evidence="1">
    <location>
        <begin position="28"/>
        <end position="48"/>
    </location>
</feature>
<evidence type="ECO:0000256" key="1">
    <source>
        <dbReference type="SAM" id="Phobius"/>
    </source>
</evidence>
<organism evidence="2 3">
    <name type="scientific">Bacillus manliponensis</name>
    <dbReference type="NCBI Taxonomy" id="574376"/>
    <lineage>
        <taxon>Bacteria</taxon>
        <taxon>Bacillati</taxon>
        <taxon>Bacillota</taxon>
        <taxon>Bacilli</taxon>
        <taxon>Bacillales</taxon>
        <taxon>Bacillaceae</taxon>
        <taxon>Bacillus</taxon>
        <taxon>Bacillus cereus group</taxon>
    </lineage>
</organism>
<dbReference type="EMBL" id="JOTN01000005">
    <property type="protein sequence ID" value="KEK20017.1"/>
    <property type="molecule type" value="Genomic_DNA"/>
</dbReference>
<dbReference type="RefSeq" id="WP_034638307.1">
    <property type="nucleotide sequence ID" value="NZ_CBCSJC010000007.1"/>
</dbReference>
<evidence type="ECO:0000313" key="2">
    <source>
        <dbReference type="EMBL" id="KEK20017.1"/>
    </source>
</evidence>
<feature type="transmembrane region" description="Helical" evidence="1">
    <location>
        <begin position="68"/>
        <end position="88"/>
    </location>
</feature>
<feature type="transmembrane region" description="Helical" evidence="1">
    <location>
        <begin position="95"/>
        <end position="115"/>
    </location>
</feature>
<accession>A0A073K0Q6</accession>
<keyword evidence="1" id="KW-0812">Transmembrane</keyword>
<feature type="transmembrane region" description="Helical" evidence="1">
    <location>
        <begin position="202"/>
        <end position="227"/>
    </location>
</feature>
<protein>
    <submittedName>
        <fullName evidence="2">Uncharacterized protein</fullName>
    </submittedName>
</protein>